<protein>
    <submittedName>
        <fullName evidence="2">Glycosyltransferase</fullName>
    </submittedName>
</protein>
<dbReference type="SUPFAM" id="SSF53756">
    <property type="entry name" value="UDP-Glycosyltransferase/glycogen phosphorylase"/>
    <property type="match status" value="1"/>
</dbReference>
<dbReference type="Proteomes" id="UP000621560">
    <property type="component" value="Unassembled WGS sequence"/>
</dbReference>
<keyword evidence="3" id="KW-1185">Reference proteome</keyword>
<dbReference type="EMBL" id="JACXIZ010000080">
    <property type="protein sequence ID" value="MBD2848616.1"/>
    <property type="molecule type" value="Genomic_DNA"/>
</dbReference>
<evidence type="ECO:0000259" key="1">
    <source>
        <dbReference type="Pfam" id="PF13524"/>
    </source>
</evidence>
<sequence length="379" mass="43040">MREARERGRADGAAKGREDGYRAALHELAMRQLAVRQEPQPGEAPRRPLRLIYVTAGIDVPYPALDQAIIDGFTGLIDELHIARPSDDVAKLADEVRPDLVLVLNGGVLPADQVARMREAGHTTAVWFTDDPYYTDWTVEIAPRFDYVFTLEINCVPFYQEHGCANVHYMPFAADPAIFRPQRASSKYLTDICFIGTAFWNRVEMIDRLAPMLARRNVVISGWWWDRLRNYGKLADKIKLGDWMTPQETAQYYNGAKIVINLHRSIDDDTINVNSHKIAAHSANPRTFEIACSGAMQLSDMRPDLPSLYTPDEEIATYGSYEELAEKIEYYLTHEEERQRIATGGFTRTMRDHTYKSRLQSLLGIVFPELQVQQQASGG</sequence>
<dbReference type="InterPro" id="IPR055259">
    <property type="entry name" value="YkvP/CgeB_Glyco_trans-like"/>
</dbReference>
<organism evidence="2 3">
    <name type="scientific">Paenibacillus sabuli</name>
    <dbReference type="NCBI Taxonomy" id="2772509"/>
    <lineage>
        <taxon>Bacteria</taxon>
        <taxon>Bacillati</taxon>
        <taxon>Bacillota</taxon>
        <taxon>Bacilli</taxon>
        <taxon>Bacillales</taxon>
        <taxon>Paenibacillaceae</taxon>
        <taxon>Paenibacillus</taxon>
    </lineage>
</organism>
<evidence type="ECO:0000313" key="3">
    <source>
        <dbReference type="Proteomes" id="UP000621560"/>
    </source>
</evidence>
<comment type="caution">
    <text evidence="2">The sequence shown here is derived from an EMBL/GenBank/DDBJ whole genome shotgun (WGS) entry which is preliminary data.</text>
</comment>
<dbReference type="Gene3D" id="3.40.50.2000">
    <property type="entry name" value="Glycogen Phosphorylase B"/>
    <property type="match status" value="1"/>
</dbReference>
<feature type="domain" description="Spore protein YkvP/CgeB glycosyl transferase-like" evidence="1">
    <location>
        <begin position="205"/>
        <end position="363"/>
    </location>
</feature>
<dbReference type="AlphaFoldDB" id="A0A927BZ93"/>
<proteinExistence type="predicted"/>
<name>A0A927BZ93_9BACL</name>
<accession>A0A927BZ93</accession>
<gene>
    <name evidence="2" type="ORF">IDH44_25885</name>
</gene>
<evidence type="ECO:0000313" key="2">
    <source>
        <dbReference type="EMBL" id="MBD2848616.1"/>
    </source>
</evidence>
<dbReference type="Pfam" id="PF13524">
    <property type="entry name" value="Glyco_trans_1_2"/>
    <property type="match status" value="1"/>
</dbReference>
<reference evidence="2" key="1">
    <citation type="submission" date="2020-09" db="EMBL/GenBank/DDBJ databases">
        <title>A novel bacterium of genus Paenibacillus, isolated from South China Sea.</title>
        <authorList>
            <person name="Huang H."/>
            <person name="Mo K."/>
            <person name="Hu Y."/>
        </authorList>
    </citation>
    <scope>NUCLEOTIDE SEQUENCE</scope>
    <source>
        <strain evidence="2">IB182496</strain>
    </source>
</reference>